<organism evidence="12">
    <name type="scientific">Lymnaea stagnalis</name>
    <name type="common">Great pond snail</name>
    <name type="synonym">Helix stagnalis</name>
    <dbReference type="NCBI Taxonomy" id="6523"/>
    <lineage>
        <taxon>Eukaryota</taxon>
        <taxon>Metazoa</taxon>
        <taxon>Spiralia</taxon>
        <taxon>Lophotrochozoa</taxon>
        <taxon>Mollusca</taxon>
        <taxon>Gastropoda</taxon>
        <taxon>Heterobranchia</taxon>
        <taxon>Euthyneura</taxon>
        <taxon>Panpulmonata</taxon>
        <taxon>Hygrophila</taxon>
        <taxon>Lymnaeoidea</taxon>
        <taxon>Lymnaeidae</taxon>
        <taxon>Lymnaea</taxon>
    </lineage>
</organism>
<evidence type="ECO:0000256" key="1">
    <source>
        <dbReference type="ARBA" id="ARBA00001933"/>
    </source>
</evidence>
<keyword evidence="7 10" id="KW-0663">Pyridoxal phosphate</keyword>
<evidence type="ECO:0000256" key="7">
    <source>
        <dbReference type="ARBA" id="ARBA00022898"/>
    </source>
</evidence>
<evidence type="ECO:0000256" key="3">
    <source>
        <dbReference type="ARBA" id="ARBA00011738"/>
    </source>
</evidence>
<dbReference type="SUPFAM" id="SSF53383">
    <property type="entry name" value="PLP-dependent transferases"/>
    <property type="match status" value="1"/>
</dbReference>
<dbReference type="PROSITE" id="PS00392">
    <property type="entry name" value="DDC_GAD_HDC_YDC"/>
    <property type="match status" value="1"/>
</dbReference>
<dbReference type="EC" id="4.1.1.22" evidence="4"/>
<dbReference type="Pfam" id="PF00282">
    <property type="entry name" value="Pyridoxal_deC"/>
    <property type="match status" value="1"/>
</dbReference>
<feature type="modified residue" description="N6-(pyridoxal phosphate)lysine" evidence="10">
    <location>
        <position position="334"/>
    </location>
</feature>
<dbReference type="FunFam" id="3.90.1150.10:FF:000018">
    <property type="entry name" value="Histidine decarboxylase"/>
    <property type="match status" value="1"/>
</dbReference>
<accession>A0A3S8RJZ8</accession>
<dbReference type="CDD" id="cd06450">
    <property type="entry name" value="DOPA_deC_like"/>
    <property type="match status" value="1"/>
</dbReference>
<dbReference type="AlphaFoldDB" id="A0A3S8RJZ8"/>
<dbReference type="Gene3D" id="3.90.1150.10">
    <property type="entry name" value="Aspartate Aminotransferase, domain 1"/>
    <property type="match status" value="1"/>
</dbReference>
<dbReference type="PANTHER" id="PTHR11999:SF68">
    <property type="entry name" value="HISTIDINE DECARBOXYLASE"/>
    <property type="match status" value="1"/>
</dbReference>
<dbReference type="InterPro" id="IPR015424">
    <property type="entry name" value="PyrdxlP-dep_Trfase"/>
</dbReference>
<dbReference type="PRINTS" id="PR00800">
    <property type="entry name" value="YHDCRBOXLASE"/>
</dbReference>
<comment type="subunit">
    <text evidence="3">Homodimer.</text>
</comment>
<dbReference type="GO" id="GO:0042423">
    <property type="term" value="P:catecholamine biosynthetic process"/>
    <property type="evidence" value="ECO:0007669"/>
    <property type="project" value="UniProtKB-KW"/>
</dbReference>
<dbReference type="InterPro" id="IPR015421">
    <property type="entry name" value="PyrdxlP-dep_Trfase_major"/>
</dbReference>
<dbReference type="InterPro" id="IPR010977">
    <property type="entry name" value="Aromatic_deC"/>
</dbReference>
<evidence type="ECO:0000256" key="8">
    <source>
        <dbReference type="ARBA" id="ARBA00023239"/>
    </source>
</evidence>
<dbReference type="GO" id="GO:0004398">
    <property type="term" value="F:histidine decarboxylase activity"/>
    <property type="evidence" value="ECO:0007669"/>
    <property type="project" value="UniProtKB-EC"/>
</dbReference>
<keyword evidence="5" id="KW-0127">Catecholamine biosynthesis</keyword>
<comment type="cofactor">
    <cofactor evidence="1 10">
        <name>pyridoxal 5'-phosphate</name>
        <dbReference type="ChEBI" id="CHEBI:597326"/>
    </cofactor>
</comment>
<name>A0A3S8RJZ8_LYMST</name>
<dbReference type="FunFam" id="3.40.640.10:FF:000025">
    <property type="entry name" value="Histidine decarboxylase"/>
    <property type="match status" value="1"/>
</dbReference>
<dbReference type="GO" id="GO:0005737">
    <property type="term" value="C:cytoplasm"/>
    <property type="evidence" value="ECO:0007669"/>
    <property type="project" value="TreeGrafter"/>
</dbReference>
<dbReference type="GO" id="GO:0006548">
    <property type="term" value="P:L-histidine catabolic process"/>
    <property type="evidence" value="ECO:0007669"/>
    <property type="project" value="TreeGrafter"/>
</dbReference>
<keyword evidence="8" id="KW-0456">Lyase</keyword>
<reference evidence="12" key="1">
    <citation type="submission" date="2018-07" db="EMBL/GenBank/DDBJ databases">
        <title>Molecular Characterization of the Peripheral Nervous System in Lymnaea stagnalis.</title>
        <authorList>
            <person name="Young A.P."/>
            <person name="Jackson D.J."/>
            <person name="Wyeth R.C."/>
        </authorList>
    </citation>
    <scope>NUCLEOTIDE SEQUENCE</scope>
</reference>
<dbReference type="Gene3D" id="1.20.1340.10">
    <property type="entry name" value="dopa decarboxylase, N-terminal domain"/>
    <property type="match status" value="1"/>
</dbReference>
<feature type="compositionally biased region" description="Acidic residues" evidence="11">
    <location>
        <begin position="508"/>
        <end position="524"/>
    </location>
</feature>
<evidence type="ECO:0000256" key="5">
    <source>
        <dbReference type="ARBA" id="ARBA00022584"/>
    </source>
</evidence>
<protein>
    <recommendedName>
        <fullName evidence="9">Histidine decarboxylase</fullName>
        <ecNumber evidence="4">4.1.1.22</ecNumber>
    </recommendedName>
</protein>
<evidence type="ECO:0000256" key="9">
    <source>
        <dbReference type="ARBA" id="ARBA00039946"/>
    </source>
</evidence>
<dbReference type="PANTHER" id="PTHR11999">
    <property type="entry name" value="GROUP II PYRIDOXAL-5-PHOSPHATE DECARBOXYLASE"/>
    <property type="match status" value="1"/>
</dbReference>
<dbReference type="EMBL" id="MH687369">
    <property type="protein sequence ID" value="AZK16219.1"/>
    <property type="molecule type" value="mRNA"/>
</dbReference>
<dbReference type="GO" id="GO:0030170">
    <property type="term" value="F:pyridoxal phosphate binding"/>
    <property type="evidence" value="ECO:0007669"/>
    <property type="project" value="InterPro"/>
</dbReference>
<sequence>MEKMTLSCQPGGMTVEMEKMTSSCPPGGMTVEEYRERAKQTVDYIADYLQTIRSRRVFPDVQPGYMQALVPDAAPVGPDKWEDIFDDVERVIMPGVTHWQSPYMHAYFPALNSYPSLLGDMLANAISSLGFTWASSPACTELETIVMDWLGKMIGLPLHFLHGNKNSKGMGGGCIQTTASDCTFVTLLAARTEAIRQYKSTHPEIDDAEINGRLIGYCSDQAHSSVEKAGLIGLVKMRFLHSDENLSLRGEPLQEAVRMDREKGFIPFYVCATLGTTGACAFDNLKEIGPICKAESLWLHVDAAYAGSAFICPEYRQWMAGIEMVDSFAFNPSKWLMVHFDCSAMWVRDARALHRTFNVEPLYLQHENSGAAIDYMHWQIALSRRFRSLKLWFVIRSFGVEGLQRHIRWGVELAKKFEQLVTSDSRFEVAAKRILGMVVFRIAGANELTEDLLKRLNKQGLVHMVPASLKGKYVIRFTVTSQFTTEEDIERDWRVITDMAKLVLEEGLPQEEESIDEKDEDDENGEGKMVTSMEPFSETMQENGSGLQKDVVVSLNGDTVVKKHPGQHLTSLPKPICVKRRDYGISLLLSNVPMSPKVVNGSYAALFDGGHAGLEQLARQLTVGGEFIRLSPRKRGRLGDFDKQMSLDYSVLGNRRDNPFRMKMMGSLDSKIDDILDLGSKATQTERENIKADTADWKDGTSNVNEVKMAFSNEGRILEQEHWDTGHENWGEGAINGAGSATSGKCKIETVRWDKDMNGKVNTKIKEFDDVKLKYIDGEGSARAKPGRSVVEISKAVCSKVKDVFFTFPGGSPTTTPSKKVNHLSTVALGAPTEHGEKLYCKYCGHVLGSQANGRPGQPTAVKAED</sequence>
<feature type="region of interest" description="Disordered" evidence="11">
    <location>
        <begin position="507"/>
        <end position="527"/>
    </location>
</feature>
<gene>
    <name evidence="12" type="primary">HDC</name>
</gene>
<evidence type="ECO:0000256" key="10">
    <source>
        <dbReference type="PIRSR" id="PIRSR602129-50"/>
    </source>
</evidence>
<dbReference type="FunFam" id="1.20.1340.10:FF:000001">
    <property type="entry name" value="Histidine decarboxylase"/>
    <property type="match status" value="1"/>
</dbReference>
<dbReference type="InterPro" id="IPR002129">
    <property type="entry name" value="PyrdxlP-dep_de-COase"/>
</dbReference>
<evidence type="ECO:0000313" key="12">
    <source>
        <dbReference type="EMBL" id="AZK16219.1"/>
    </source>
</evidence>
<evidence type="ECO:0000256" key="11">
    <source>
        <dbReference type="SAM" id="MobiDB-lite"/>
    </source>
</evidence>
<dbReference type="InterPro" id="IPR021115">
    <property type="entry name" value="Pyridoxal-P_BS"/>
</dbReference>
<evidence type="ECO:0000256" key="4">
    <source>
        <dbReference type="ARBA" id="ARBA00012320"/>
    </source>
</evidence>
<keyword evidence="6" id="KW-0210">Decarboxylase</keyword>
<evidence type="ECO:0000256" key="2">
    <source>
        <dbReference type="ARBA" id="ARBA00009533"/>
    </source>
</evidence>
<dbReference type="InterPro" id="IPR015422">
    <property type="entry name" value="PyrdxlP-dep_Trfase_small"/>
</dbReference>
<evidence type="ECO:0000256" key="6">
    <source>
        <dbReference type="ARBA" id="ARBA00022793"/>
    </source>
</evidence>
<dbReference type="Gene3D" id="3.40.640.10">
    <property type="entry name" value="Type I PLP-dependent aspartate aminotransferase-like (Major domain)"/>
    <property type="match status" value="1"/>
</dbReference>
<proteinExistence type="evidence at transcript level"/>
<dbReference type="GO" id="GO:0001694">
    <property type="term" value="P:histamine biosynthetic process"/>
    <property type="evidence" value="ECO:0007669"/>
    <property type="project" value="TreeGrafter"/>
</dbReference>
<comment type="similarity">
    <text evidence="2">Belongs to the group II decarboxylase family.</text>
</comment>